<evidence type="ECO:0000256" key="1">
    <source>
        <dbReference type="SAM" id="Phobius"/>
    </source>
</evidence>
<feature type="transmembrane region" description="Helical" evidence="1">
    <location>
        <begin position="128"/>
        <end position="150"/>
    </location>
</feature>
<organism evidence="2 3">
    <name type="scientific">Rhodocollybia butyracea</name>
    <dbReference type="NCBI Taxonomy" id="206335"/>
    <lineage>
        <taxon>Eukaryota</taxon>
        <taxon>Fungi</taxon>
        <taxon>Dikarya</taxon>
        <taxon>Basidiomycota</taxon>
        <taxon>Agaricomycotina</taxon>
        <taxon>Agaricomycetes</taxon>
        <taxon>Agaricomycetidae</taxon>
        <taxon>Agaricales</taxon>
        <taxon>Marasmiineae</taxon>
        <taxon>Omphalotaceae</taxon>
        <taxon>Rhodocollybia</taxon>
    </lineage>
</organism>
<dbReference type="EMBL" id="JADNRY010000334">
    <property type="protein sequence ID" value="KAF9058974.1"/>
    <property type="molecule type" value="Genomic_DNA"/>
</dbReference>
<accession>A0A9P5P8V4</accession>
<keyword evidence="1" id="KW-0472">Membrane</keyword>
<keyword evidence="3" id="KW-1185">Reference proteome</keyword>
<dbReference type="AlphaFoldDB" id="A0A9P5P8V4"/>
<gene>
    <name evidence="2" type="ORF">BDP27DRAFT_1371978</name>
</gene>
<proteinExistence type="predicted"/>
<reference evidence="2" key="1">
    <citation type="submission" date="2020-11" db="EMBL/GenBank/DDBJ databases">
        <authorList>
            <consortium name="DOE Joint Genome Institute"/>
            <person name="Ahrendt S."/>
            <person name="Riley R."/>
            <person name="Andreopoulos W."/>
            <person name="Labutti K."/>
            <person name="Pangilinan J."/>
            <person name="Ruiz-Duenas F.J."/>
            <person name="Barrasa J.M."/>
            <person name="Sanchez-Garcia M."/>
            <person name="Camarero S."/>
            <person name="Miyauchi S."/>
            <person name="Serrano A."/>
            <person name="Linde D."/>
            <person name="Babiker R."/>
            <person name="Drula E."/>
            <person name="Ayuso-Fernandez I."/>
            <person name="Pacheco R."/>
            <person name="Padilla G."/>
            <person name="Ferreira P."/>
            <person name="Barriuso J."/>
            <person name="Kellner H."/>
            <person name="Castanera R."/>
            <person name="Alfaro M."/>
            <person name="Ramirez L."/>
            <person name="Pisabarro A.G."/>
            <person name="Kuo A."/>
            <person name="Tritt A."/>
            <person name="Lipzen A."/>
            <person name="He G."/>
            <person name="Yan M."/>
            <person name="Ng V."/>
            <person name="Cullen D."/>
            <person name="Martin F."/>
            <person name="Rosso M.-N."/>
            <person name="Henrissat B."/>
            <person name="Hibbett D."/>
            <person name="Martinez A.T."/>
            <person name="Grigoriev I.V."/>
        </authorList>
    </citation>
    <scope>NUCLEOTIDE SEQUENCE</scope>
    <source>
        <strain evidence="2">AH 40177</strain>
    </source>
</reference>
<keyword evidence="1" id="KW-1133">Transmembrane helix</keyword>
<name>A0A9P5P8V4_9AGAR</name>
<evidence type="ECO:0000313" key="3">
    <source>
        <dbReference type="Proteomes" id="UP000772434"/>
    </source>
</evidence>
<comment type="caution">
    <text evidence="2">The sequence shown here is derived from an EMBL/GenBank/DDBJ whole genome shotgun (WGS) entry which is preliminary data.</text>
</comment>
<sequence length="245" mass="27091">MHVQVFKGRDTYLTHYGLRIAPQYKYDSLYPRRFSFPFPNTCAAGDRDLKLGISELFHSNARPLISLLRKLKEASSFFVASAITQIRSPFNFALNSNSNKNNNGDSDGILYSRYIYTSSKSGRLEAEAIAGGIVGGLAFLSLLAIGAPFYRDSPEPILDGVDTYNSQSEYLSSVSWNAERFISWISQWNAGNLNDLKMLNSAHYPASIVVHALNKSATSHVLEATMFITSTPHSLTSSSSQIELS</sequence>
<evidence type="ECO:0000313" key="2">
    <source>
        <dbReference type="EMBL" id="KAF9058974.1"/>
    </source>
</evidence>
<keyword evidence="1" id="KW-0812">Transmembrane</keyword>
<dbReference type="Proteomes" id="UP000772434">
    <property type="component" value="Unassembled WGS sequence"/>
</dbReference>
<protein>
    <submittedName>
        <fullName evidence="2">Uncharacterized protein</fullName>
    </submittedName>
</protein>